<protein>
    <submittedName>
        <fullName evidence="2">Uncharacterized protein</fullName>
    </submittedName>
</protein>
<dbReference type="STRING" id="223184.AS25_12850"/>
<feature type="transmembrane region" description="Helical" evidence="1">
    <location>
        <begin position="23"/>
        <end position="43"/>
    </location>
</feature>
<feature type="transmembrane region" description="Helical" evidence="1">
    <location>
        <begin position="55"/>
        <end position="84"/>
    </location>
</feature>
<gene>
    <name evidence="2" type="ORF">AS25_12850</name>
</gene>
<accession>A0A0B0D637</accession>
<keyword evidence="1" id="KW-0812">Transmembrane</keyword>
<dbReference type="AlphaFoldDB" id="A0A0B0D637"/>
<keyword evidence="1" id="KW-1133">Transmembrane helix</keyword>
<sequence>MPMPRQDFWDATHVTDTATVSEVFIPLATLVYCLFWLAIWWWYRRKNRPLFRTDAPRWMVGVACLHIPVLGIIALVFAFCAFIPGELWG</sequence>
<proteinExistence type="predicted"/>
<evidence type="ECO:0000256" key="1">
    <source>
        <dbReference type="SAM" id="Phobius"/>
    </source>
</evidence>
<comment type="caution">
    <text evidence="2">The sequence shown here is derived from an EMBL/GenBank/DDBJ whole genome shotgun (WGS) entry which is preliminary data.</text>
</comment>
<name>A0A0B0D637_9MICC</name>
<organism evidence="2 3">
    <name type="scientific">Kocuria marina</name>
    <dbReference type="NCBI Taxonomy" id="223184"/>
    <lineage>
        <taxon>Bacteria</taxon>
        <taxon>Bacillati</taxon>
        <taxon>Actinomycetota</taxon>
        <taxon>Actinomycetes</taxon>
        <taxon>Micrococcales</taxon>
        <taxon>Micrococcaceae</taxon>
        <taxon>Kocuria</taxon>
    </lineage>
</organism>
<keyword evidence="1" id="KW-0472">Membrane</keyword>
<evidence type="ECO:0000313" key="3">
    <source>
        <dbReference type="Proteomes" id="UP000030664"/>
    </source>
</evidence>
<dbReference type="EMBL" id="JROM01000058">
    <property type="protein sequence ID" value="KHE73411.1"/>
    <property type="molecule type" value="Genomic_DNA"/>
</dbReference>
<reference evidence="2 3" key="1">
    <citation type="submission" date="2014-09" db="EMBL/GenBank/DDBJ databases">
        <title>High-quality draft genome sequence of Kocuria marina SO9-6, an actinobacterium isolated from a copper mine.</title>
        <authorList>
            <person name="Castro D.B."/>
            <person name="Pereira L.B."/>
            <person name="Silva M.V."/>
            <person name="Silva B.P."/>
            <person name="Zanardi B.R."/>
            <person name="Carlos C."/>
            <person name="Belgini D.R."/>
            <person name="Limache E.G."/>
            <person name="Lacerda G.V."/>
            <person name="Nery M.B."/>
            <person name="Gomes M.B."/>
            <person name="Souza S."/>
            <person name="Silva T.M."/>
            <person name="Rodrigues V.D."/>
            <person name="Paulino L.C."/>
            <person name="Vicentini R."/>
            <person name="Ferraz L.F."/>
            <person name="Ottoboni L.M."/>
        </authorList>
    </citation>
    <scope>NUCLEOTIDE SEQUENCE [LARGE SCALE GENOMIC DNA]</scope>
    <source>
        <strain evidence="2 3">SO9-6</strain>
    </source>
</reference>
<dbReference type="Proteomes" id="UP000030664">
    <property type="component" value="Unassembled WGS sequence"/>
</dbReference>
<evidence type="ECO:0000313" key="2">
    <source>
        <dbReference type="EMBL" id="KHE73411.1"/>
    </source>
</evidence>